<dbReference type="InterPro" id="IPR011074">
    <property type="entry name" value="CRAL/TRIO_N_dom"/>
</dbReference>
<dbReference type="Pfam" id="PF03765">
    <property type="entry name" value="CRAL_TRIO_N"/>
    <property type="match status" value="1"/>
</dbReference>
<dbReference type="PROSITE" id="PS50191">
    <property type="entry name" value="CRAL_TRIO"/>
    <property type="match status" value="1"/>
</dbReference>
<accession>A0AAV2RSM9</accession>
<dbReference type="Gene3D" id="3.40.525.10">
    <property type="entry name" value="CRAL-TRIO lipid binding domain"/>
    <property type="match status" value="1"/>
</dbReference>
<name>A0AAV2RSM9_MEGNR</name>
<dbReference type="GO" id="GO:0005737">
    <property type="term" value="C:cytoplasm"/>
    <property type="evidence" value="ECO:0007669"/>
    <property type="project" value="TreeGrafter"/>
</dbReference>
<dbReference type="CDD" id="cd00170">
    <property type="entry name" value="SEC14"/>
    <property type="match status" value="1"/>
</dbReference>
<comment type="caution">
    <text evidence="4">The sequence shown here is derived from an EMBL/GenBank/DDBJ whole genome shotgun (WGS) entry which is preliminary data.</text>
</comment>
<feature type="domain" description="GOLD" evidence="3">
    <location>
        <begin position="315"/>
        <end position="416"/>
    </location>
</feature>
<dbReference type="SUPFAM" id="SSF46938">
    <property type="entry name" value="CRAL/TRIO N-terminal domain"/>
    <property type="match status" value="1"/>
</dbReference>
<dbReference type="PANTHER" id="PTHR23324">
    <property type="entry name" value="SEC14 RELATED PROTEIN"/>
    <property type="match status" value="1"/>
</dbReference>
<protein>
    <recommendedName>
        <fullName evidence="6">SEC14-like protein 2</fullName>
    </recommendedName>
</protein>
<evidence type="ECO:0000259" key="2">
    <source>
        <dbReference type="PROSITE" id="PS50191"/>
    </source>
</evidence>
<dbReference type="InterPro" id="IPR036273">
    <property type="entry name" value="CRAL/TRIO_N_dom_sf"/>
</dbReference>
<dbReference type="SUPFAM" id="SSF52087">
    <property type="entry name" value="CRAL/TRIO domain"/>
    <property type="match status" value="1"/>
</dbReference>
<sequence length="423" mass="48569">MFGLESWRGSFRGKSSKSPSHSQGSGNSPIPEEVSNGDSWPVSDEESEILSKFKERVINLLPEESQQDHELLRWLKARNFDLDKAELMLKNNIVWRREWGIDELLDWKPPEVLLKYYPVGQIGHDKAGRPVWIIPFGGCDMYGLLMSVSKKNYMKYTFQTLEMARADMKKQSELLGCPVTQQTTIFDMENFSLKNVTWKPALDVVLQIVQMYEANYPEFLHCAYVINAPAIFTAAYAMIRPFLHEVTMKKICIYGHNGWKEDILKVIDENELPQHWGGTKTDSDGNPKCPSLVCLGGEVPTELYQNQNNIDKISEENFEHIVVGRGGKKKIEIEVIQPGTVLKWQFNTKDHDICFGIKRKVTKGDDEMLQPVQRVNSHFVTEEGSLYCTQPGTYVLIFDNSYSYMRAKNVFHSIDIELPKNKK</sequence>
<evidence type="ECO:0000313" key="4">
    <source>
        <dbReference type="EMBL" id="CAL4135455.1"/>
    </source>
</evidence>
<feature type="domain" description="CRAL-TRIO" evidence="2">
    <location>
        <begin position="109"/>
        <end position="284"/>
    </location>
</feature>
<evidence type="ECO:0000256" key="1">
    <source>
        <dbReference type="SAM" id="MobiDB-lite"/>
    </source>
</evidence>
<dbReference type="SMART" id="SM01100">
    <property type="entry name" value="CRAL_TRIO_N"/>
    <property type="match status" value="1"/>
</dbReference>
<proteinExistence type="predicted"/>
<dbReference type="AlphaFoldDB" id="A0AAV2RSM9"/>
<evidence type="ECO:0008006" key="6">
    <source>
        <dbReference type="Google" id="ProtNLM"/>
    </source>
</evidence>
<dbReference type="PROSITE" id="PS50866">
    <property type="entry name" value="GOLD"/>
    <property type="match status" value="1"/>
</dbReference>
<dbReference type="Pfam" id="PF00650">
    <property type="entry name" value="CRAL_TRIO"/>
    <property type="match status" value="1"/>
</dbReference>
<dbReference type="InterPro" id="IPR036598">
    <property type="entry name" value="GOLD_dom_sf"/>
</dbReference>
<dbReference type="InterPro" id="IPR009038">
    <property type="entry name" value="GOLD_dom"/>
</dbReference>
<dbReference type="SMART" id="SM00516">
    <property type="entry name" value="SEC14"/>
    <property type="match status" value="1"/>
</dbReference>
<dbReference type="PANTHER" id="PTHR23324:SF83">
    <property type="entry name" value="SEC14-LIKE PROTEIN 2"/>
    <property type="match status" value="1"/>
</dbReference>
<feature type="region of interest" description="Disordered" evidence="1">
    <location>
        <begin position="1"/>
        <end position="46"/>
    </location>
</feature>
<dbReference type="EMBL" id="CAXKWB010029436">
    <property type="protein sequence ID" value="CAL4135455.1"/>
    <property type="molecule type" value="Genomic_DNA"/>
</dbReference>
<dbReference type="SUPFAM" id="SSF101576">
    <property type="entry name" value="Supernatant protein factor (SPF), C-terminal domain"/>
    <property type="match status" value="1"/>
</dbReference>
<dbReference type="InterPro" id="IPR036865">
    <property type="entry name" value="CRAL-TRIO_dom_sf"/>
</dbReference>
<dbReference type="Proteomes" id="UP001497623">
    <property type="component" value="Unassembled WGS sequence"/>
</dbReference>
<evidence type="ECO:0000313" key="5">
    <source>
        <dbReference type="Proteomes" id="UP001497623"/>
    </source>
</evidence>
<dbReference type="InterPro" id="IPR001251">
    <property type="entry name" value="CRAL-TRIO_dom"/>
</dbReference>
<reference evidence="4 5" key="1">
    <citation type="submission" date="2024-05" db="EMBL/GenBank/DDBJ databases">
        <authorList>
            <person name="Wallberg A."/>
        </authorList>
    </citation>
    <scope>NUCLEOTIDE SEQUENCE [LARGE SCALE GENOMIC DNA]</scope>
</reference>
<dbReference type="Gene3D" id="2.60.120.680">
    <property type="entry name" value="GOLD domain"/>
    <property type="match status" value="1"/>
</dbReference>
<organism evidence="4 5">
    <name type="scientific">Meganyctiphanes norvegica</name>
    <name type="common">Northern krill</name>
    <name type="synonym">Thysanopoda norvegica</name>
    <dbReference type="NCBI Taxonomy" id="48144"/>
    <lineage>
        <taxon>Eukaryota</taxon>
        <taxon>Metazoa</taxon>
        <taxon>Ecdysozoa</taxon>
        <taxon>Arthropoda</taxon>
        <taxon>Crustacea</taxon>
        <taxon>Multicrustacea</taxon>
        <taxon>Malacostraca</taxon>
        <taxon>Eumalacostraca</taxon>
        <taxon>Eucarida</taxon>
        <taxon>Euphausiacea</taxon>
        <taxon>Euphausiidae</taxon>
        <taxon>Meganyctiphanes</taxon>
    </lineage>
</organism>
<dbReference type="InterPro" id="IPR051064">
    <property type="entry name" value="SEC14/CRAL-TRIO_domain"/>
</dbReference>
<gene>
    <name evidence="4" type="ORF">MNOR_LOCUS27656</name>
</gene>
<dbReference type="PRINTS" id="PR00180">
    <property type="entry name" value="CRETINALDHBP"/>
</dbReference>
<evidence type="ECO:0000259" key="3">
    <source>
        <dbReference type="PROSITE" id="PS50866"/>
    </source>
</evidence>
<feature type="compositionally biased region" description="Low complexity" evidence="1">
    <location>
        <begin position="1"/>
        <end position="28"/>
    </location>
</feature>
<keyword evidence="5" id="KW-1185">Reference proteome</keyword>